<proteinExistence type="predicted"/>
<sequence>MLARWTSKAWPRAPLFATHSPTQFIQSFYFNSDYYRASRKSLSYSRTKYDQNQTFSNTIYSSPAVQNMLKKFEAFGTNPHSDPERPFSSADIRNYQSAELEKFMIQPESFVTEKDVRIARRSNYKTRLQSGMDNLEAENKDSENAEASQEALTRLSKEAAESWRGMSRKSRMKLALIVRQRRLAQNAPELAHPTDRAEQRELMRARQIREASRWMWDYEYRRKTRIKEFRAKWREEMLKKLVRKRMKERSAVDVS</sequence>
<accession>A0A0D0BNA3</accession>
<dbReference type="Proteomes" id="UP000053593">
    <property type="component" value="Unassembled WGS sequence"/>
</dbReference>
<gene>
    <name evidence="2" type="ORF">GYMLUDRAFT_247941</name>
</gene>
<dbReference type="EMBL" id="KN834798">
    <property type="protein sequence ID" value="KIK56446.1"/>
    <property type="molecule type" value="Genomic_DNA"/>
</dbReference>
<keyword evidence="3" id="KW-1185">Reference proteome</keyword>
<evidence type="ECO:0000313" key="3">
    <source>
        <dbReference type="Proteomes" id="UP000053593"/>
    </source>
</evidence>
<name>A0A0D0BNA3_9AGAR</name>
<dbReference type="HOGENOM" id="CLU_1090107_0_0_1"/>
<feature type="region of interest" description="Disordered" evidence="1">
    <location>
        <begin position="129"/>
        <end position="148"/>
    </location>
</feature>
<evidence type="ECO:0000313" key="2">
    <source>
        <dbReference type="EMBL" id="KIK56446.1"/>
    </source>
</evidence>
<reference evidence="2 3" key="1">
    <citation type="submission" date="2014-04" db="EMBL/GenBank/DDBJ databases">
        <title>Evolutionary Origins and Diversification of the Mycorrhizal Mutualists.</title>
        <authorList>
            <consortium name="DOE Joint Genome Institute"/>
            <consortium name="Mycorrhizal Genomics Consortium"/>
            <person name="Kohler A."/>
            <person name="Kuo A."/>
            <person name="Nagy L.G."/>
            <person name="Floudas D."/>
            <person name="Copeland A."/>
            <person name="Barry K.W."/>
            <person name="Cichocki N."/>
            <person name="Veneault-Fourrey C."/>
            <person name="LaButti K."/>
            <person name="Lindquist E.A."/>
            <person name="Lipzen A."/>
            <person name="Lundell T."/>
            <person name="Morin E."/>
            <person name="Murat C."/>
            <person name="Riley R."/>
            <person name="Ohm R."/>
            <person name="Sun H."/>
            <person name="Tunlid A."/>
            <person name="Henrissat B."/>
            <person name="Grigoriev I.V."/>
            <person name="Hibbett D.S."/>
            <person name="Martin F."/>
        </authorList>
    </citation>
    <scope>NUCLEOTIDE SEQUENCE [LARGE SCALE GENOMIC DNA]</scope>
    <source>
        <strain evidence="2 3">FD-317 M1</strain>
    </source>
</reference>
<dbReference type="AlphaFoldDB" id="A0A0D0BNA3"/>
<evidence type="ECO:0000256" key="1">
    <source>
        <dbReference type="SAM" id="MobiDB-lite"/>
    </source>
</evidence>
<organism evidence="2 3">
    <name type="scientific">Collybiopsis luxurians FD-317 M1</name>
    <dbReference type="NCBI Taxonomy" id="944289"/>
    <lineage>
        <taxon>Eukaryota</taxon>
        <taxon>Fungi</taxon>
        <taxon>Dikarya</taxon>
        <taxon>Basidiomycota</taxon>
        <taxon>Agaricomycotina</taxon>
        <taxon>Agaricomycetes</taxon>
        <taxon>Agaricomycetidae</taxon>
        <taxon>Agaricales</taxon>
        <taxon>Marasmiineae</taxon>
        <taxon>Omphalotaceae</taxon>
        <taxon>Collybiopsis</taxon>
        <taxon>Collybiopsis luxurians</taxon>
    </lineage>
</organism>
<dbReference type="OrthoDB" id="2946310at2759"/>
<protein>
    <submittedName>
        <fullName evidence="2">Uncharacterized protein</fullName>
    </submittedName>
</protein>